<dbReference type="NCBIfam" id="NF003027">
    <property type="entry name" value="PRK03906.1"/>
    <property type="match status" value="1"/>
</dbReference>
<evidence type="ECO:0000313" key="10">
    <source>
        <dbReference type="EMBL" id="TDQ66033.1"/>
    </source>
</evidence>
<dbReference type="PIRSF" id="PIRSF016049">
    <property type="entry name" value="Man_dehyd"/>
    <property type="match status" value="1"/>
</dbReference>
<gene>
    <name evidence="9" type="primary">uxuA</name>
    <name evidence="10" type="ORF">ATL17_0018</name>
</gene>
<evidence type="ECO:0000256" key="5">
    <source>
        <dbReference type="ARBA" id="ARBA00012927"/>
    </source>
</evidence>
<keyword evidence="8 9" id="KW-0456">Lyase</keyword>
<keyword evidence="6 9" id="KW-0408">Iron</keyword>
<evidence type="ECO:0000256" key="1">
    <source>
        <dbReference type="ARBA" id="ARBA00001794"/>
    </source>
</evidence>
<evidence type="ECO:0000256" key="2">
    <source>
        <dbReference type="ARBA" id="ARBA00002713"/>
    </source>
</evidence>
<comment type="caution">
    <text evidence="10">The sequence shown here is derived from an EMBL/GenBank/DDBJ whole genome shotgun (WGS) entry which is preliminary data.</text>
</comment>
<keyword evidence="11" id="KW-1185">Reference proteome</keyword>
<dbReference type="Pfam" id="PF03786">
    <property type="entry name" value="UxuA"/>
    <property type="match status" value="1"/>
</dbReference>
<proteinExistence type="inferred from homology"/>
<comment type="catalytic activity">
    <reaction evidence="1 9">
        <text>D-mannonate = 2-dehydro-3-deoxy-D-gluconate + H2O</text>
        <dbReference type="Rhea" id="RHEA:20097"/>
        <dbReference type="ChEBI" id="CHEBI:15377"/>
        <dbReference type="ChEBI" id="CHEBI:17767"/>
        <dbReference type="ChEBI" id="CHEBI:57990"/>
        <dbReference type="EC" id="4.2.1.8"/>
    </reaction>
</comment>
<comment type="similarity">
    <text evidence="4 9">Belongs to the mannonate dehydratase family.</text>
</comment>
<organism evidence="10 11">
    <name type="scientific">Maritalea mobilis</name>
    <dbReference type="NCBI Taxonomy" id="483324"/>
    <lineage>
        <taxon>Bacteria</taxon>
        <taxon>Pseudomonadati</taxon>
        <taxon>Pseudomonadota</taxon>
        <taxon>Alphaproteobacteria</taxon>
        <taxon>Hyphomicrobiales</taxon>
        <taxon>Devosiaceae</taxon>
        <taxon>Maritalea</taxon>
    </lineage>
</organism>
<dbReference type="PANTHER" id="PTHR30387">
    <property type="entry name" value="MANNONATE DEHYDRATASE"/>
    <property type="match status" value="1"/>
</dbReference>
<name>A0A4R6VPQ8_9HYPH</name>
<dbReference type="Proteomes" id="UP000295391">
    <property type="component" value="Unassembled WGS sequence"/>
</dbReference>
<comment type="pathway">
    <text evidence="3 9">Carbohydrate metabolism; pentose and glucuronate interconversion.</text>
</comment>
<evidence type="ECO:0000256" key="8">
    <source>
        <dbReference type="ARBA" id="ARBA00023239"/>
    </source>
</evidence>
<dbReference type="SUPFAM" id="SSF51658">
    <property type="entry name" value="Xylose isomerase-like"/>
    <property type="match status" value="1"/>
</dbReference>
<evidence type="ECO:0000256" key="3">
    <source>
        <dbReference type="ARBA" id="ARBA00004892"/>
    </source>
</evidence>
<dbReference type="GO" id="GO:0008927">
    <property type="term" value="F:mannonate dehydratase activity"/>
    <property type="evidence" value="ECO:0007669"/>
    <property type="project" value="UniProtKB-UniRule"/>
</dbReference>
<dbReference type="Gene3D" id="3.20.20.150">
    <property type="entry name" value="Divalent-metal-dependent TIM barrel enzymes"/>
    <property type="match status" value="1"/>
</dbReference>
<dbReference type="HAMAP" id="MF_00106">
    <property type="entry name" value="UxuA"/>
    <property type="match status" value="1"/>
</dbReference>
<dbReference type="GO" id="GO:0008198">
    <property type="term" value="F:ferrous iron binding"/>
    <property type="evidence" value="ECO:0007669"/>
    <property type="project" value="TreeGrafter"/>
</dbReference>
<dbReference type="InterPro" id="IPR036237">
    <property type="entry name" value="Xyl_isomerase-like_sf"/>
</dbReference>
<dbReference type="EC" id="4.2.1.8" evidence="5 9"/>
<dbReference type="PANTHER" id="PTHR30387:SF2">
    <property type="entry name" value="MANNONATE DEHYDRATASE"/>
    <property type="match status" value="1"/>
</dbReference>
<dbReference type="InterPro" id="IPR004628">
    <property type="entry name" value="Man_deHydtase"/>
</dbReference>
<evidence type="ECO:0000256" key="9">
    <source>
        <dbReference type="HAMAP-Rule" id="MF_00106"/>
    </source>
</evidence>
<reference evidence="10 11" key="1">
    <citation type="submission" date="2019-03" db="EMBL/GenBank/DDBJ databases">
        <title>Genomic Encyclopedia of Type Strains, Phase III (KMG-III): the genomes of soil and plant-associated and newly described type strains.</title>
        <authorList>
            <person name="Whitman W."/>
        </authorList>
    </citation>
    <scope>NUCLEOTIDE SEQUENCE [LARGE SCALE GENOMIC DNA]</scope>
    <source>
        <strain evidence="10 11">CGMCC 1.7002</strain>
    </source>
</reference>
<protein>
    <recommendedName>
        <fullName evidence="5 9">Mannonate dehydratase</fullName>
        <ecNumber evidence="5 9">4.2.1.8</ecNumber>
    </recommendedName>
    <alternativeName>
        <fullName evidence="9">D-mannonate hydro-lyase</fullName>
    </alternativeName>
</protein>
<evidence type="ECO:0000256" key="6">
    <source>
        <dbReference type="ARBA" id="ARBA00023004"/>
    </source>
</evidence>
<dbReference type="NCBIfam" id="TIGR00695">
    <property type="entry name" value="uxuA"/>
    <property type="match status" value="1"/>
</dbReference>
<comment type="function">
    <text evidence="2 9">Catalyzes the dehydration of D-mannonate.</text>
</comment>
<keyword evidence="7 9" id="KW-0464">Manganese</keyword>
<dbReference type="GO" id="GO:0030145">
    <property type="term" value="F:manganese ion binding"/>
    <property type="evidence" value="ECO:0007669"/>
    <property type="project" value="TreeGrafter"/>
</dbReference>
<dbReference type="UniPathway" id="UPA00246"/>
<sequence length="402" mass="45385">MNFMEECFRWYGPEDPVSLRDVRHTGATGVVSALHHIYDGSVWPTEEIEKRNAMIQNAGLRWSVVESIPVHNSIKLGTKARDTYIGWYKDTMRNLAQSGLEVICYNFMPVVDWTRTELTHPLENGAFALRFDAVDFAAYDLFVLKRRNAEASYAPTGIAIAEARFNALTPEKIERIERNLIAGLPATERQYNRESFLQAVEEYDGVSHEDLHSNLAHFLNEIIPVAKELGLRMCIHPDDPSFSLYGLPRIVSTADDARRILGAVDDHANGLTFCTGSFGTREDNDLVAMATEFAPRIHFAHLRNVQREQDGSFHEADHLAGSSDIVAVLYTLLDEQKRRQAEGRADWQIPVRPDHGHLLADDIDKDETYPGYSLIGRLRGLAELRGAMHGIASAQRMQIKER</sequence>
<accession>A0A4R6VPQ8</accession>
<dbReference type="GO" id="GO:0042840">
    <property type="term" value="P:D-glucuronate catabolic process"/>
    <property type="evidence" value="ECO:0007669"/>
    <property type="project" value="TreeGrafter"/>
</dbReference>
<evidence type="ECO:0000313" key="11">
    <source>
        <dbReference type="Proteomes" id="UP000295391"/>
    </source>
</evidence>
<comment type="cofactor">
    <cofactor evidence="9">
        <name>Fe(2+)</name>
        <dbReference type="ChEBI" id="CHEBI:29033"/>
    </cofactor>
    <cofactor evidence="9">
        <name>Mn(2+)</name>
        <dbReference type="ChEBI" id="CHEBI:29035"/>
    </cofactor>
</comment>
<dbReference type="EMBL" id="SNYR01000001">
    <property type="protein sequence ID" value="TDQ66033.1"/>
    <property type="molecule type" value="Genomic_DNA"/>
</dbReference>
<evidence type="ECO:0000256" key="4">
    <source>
        <dbReference type="ARBA" id="ARBA00007389"/>
    </source>
</evidence>
<evidence type="ECO:0000256" key="7">
    <source>
        <dbReference type="ARBA" id="ARBA00023211"/>
    </source>
</evidence>
<dbReference type="AlphaFoldDB" id="A0A4R6VPQ8"/>